<dbReference type="Proteomes" id="UP000326912">
    <property type="component" value="Unassembled WGS sequence"/>
</dbReference>
<evidence type="ECO:0000256" key="2">
    <source>
        <dbReference type="SAM" id="Phobius"/>
    </source>
</evidence>
<sequence>MSQLDRHLTTEQLSALLDDQVSEGEQADTYRAHLQTCEQCQSEFAELRQMVRLLQTLPPPTLPRSFALPANISAEDIEPATTPEREQEAPLPIPLAAGRARLQARRASRQSRPLQGALRMVSGLVAVVGICFMLSSVLSTLSLPHLAFTNSAASGTSSSSQAQPGNNQNGAAKTPQPGPIHASGTRPVPTRVSGVAPNAKPAPTPLQLCSQLRQQNRLMHLRHFPFLIYVIVLFG</sequence>
<evidence type="ECO:0000256" key="1">
    <source>
        <dbReference type="SAM" id="MobiDB-lite"/>
    </source>
</evidence>
<evidence type="ECO:0000313" key="4">
    <source>
        <dbReference type="Proteomes" id="UP000326912"/>
    </source>
</evidence>
<dbReference type="Gene3D" id="1.10.10.1320">
    <property type="entry name" value="Anti-sigma factor, zinc-finger domain"/>
    <property type="match status" value="1"/>
</dbReference>
<proteinExistence type="predicted"/>
<dbReference type="RefSeq" id="WP_151756532.1">
    <property type="nucleotide sequence ID" value="NZ_BKZW01000001.1"/>
</dbReference>
<feature type="transmembrane region" description="Helical" evidence="2">
    <location>
        <begin position="116"/>
        <end position="138"/>
    </location>
</feature>
<evidence type="ECO:0000313" key="3">
    <source>
        <dbReference type="EMBL" id="GER88656.1"/>
    </source>
</evidence>
<reference evidence="3 4" key="1">
    <citation type="submission" date="2019-10" db="EMBL/GenBank/DDBJ databases">
        <title>Dictyobacter vulcani sp. nov., within the class Ktedonobacteria, isolated from soil of volcanic Mt. Zao.</title>
        <authorList>
            <person name="Zheng Y."/>
            <person name="Wang C.M."/>
            <person name="Sakai Y."/>
            <person name="Abe K."/>
            <person name="Yokota A."/>
            <person name="Yabe S."/>
        </authorList>
    </citation>
    <scope>NUCLEOTIDE SEQUENCE [LARGE SCALE GENOMIC DNA]</scope>
    <source>
        <strain evidence="3 4">W12</strain>
    </source>
</reference>
<feature type="region of interest" description="Disordered" evidence="1">
    <location>
        <begin position="152"/>
        <end position="200"/>
    </location>
</feature>
<dbReference type="AlphaFoldDB" id="A0A5J4KTX8"/>
<gene>
    <name evidence="3" type="ORF">KDW_28180</name>
</gene>
<dbReference type="InterPro" id="IPR041916">
    <property type="entry name" value="Anti_sigma_zinc_sf"/>
</dbReference>
<keyword evidence="4" id="KW-1185">Reference proteome</keyword>
<dbReference type="EMBL" id="BKZW01000001">
    <property type="protein sequence ID" value="GER88656.1"/>
    <property type="molecule type" value="Genomic_DNA"/>
</dbReference>
<keyword evidence="2" id="KW-1133">Transmembrane helix</keyword>
<keyword evidence="2" id="KW-0812">Transmembrane</keyword>
<keyword evidence="2" id="KW-0472">Membrane</keyword>
<accession>A0A5J4KTX8</accession>
<protein>
    <recommendedName>
        <fullName evidence="5">Zinc-finger domain-containing protein</fullName>
    </recommendedName>
</protein>
<feature type="compositionally biased region" description="Low complexity" evidence="1">
    <location>
        <begin position="152"/>
        <end position="163"/>
    </location>
</feature>
<evidence type="ECO:0008006" key="5">
    <source>
        <dbReference type="Google" id="ProtNLM"/>
    </source>
</evidence>
<organism evidence="3 4">
    <name type="scientific">Dictyobacter vulcani</name>
    <dbReference type="NCBI Taxonomy" id="2607529"/>
    <lineage>
        <taxon>Bacteria</taxon>
        <taxon>Bacillati</taxon>
        <taxon>Chloroflexota</taxon>
        <taxon>Ktedonobacteria</taxon>
        <taxon>Ktedonobacterales</taxon>
        <taxon>Dictyobacteraceae</taxon>
        <taxon>Dictyobacter</taxon>
    </lineage>
</organism>
<comment type="caution">
    <text evidence="3">The sequence shown here is derived from an EMBL/GenBank/DDBJ whole genome shotgun (WGS) entry which is preliminary data.</text>
</comment>
<name>A0A5J4KTX8_9CHLR</name>